<evidence type="ECO:0000256" key="9">
    <source>
        <dbReference type="PROSITE-ProRule" id="PRU10141"/>
    </source>
</evidence>
<comment type="similarity">
    <text evidence="10">Belongs to the protein kinase superfamily.</text>
</comment>
<dbReference type="FunFam" id="1.10.510.10:FF:000571">
    <property type="entry name" value="Maternal embryonic leucine zipper kinase"/>
    <property type="match status" value="1"/>
</dbReference>
<dbReference type="GO" id="GO:0005524">
    <property type="term" value="F:ATP binding"/>
    <property type="evidence" value="ECO:0007669"/>
    <property type="project" value="UniProtKB-UniRule"/>
</dbReference>
<dbReference type="PROSITE" id="PS00107">
    <property type="entry name" value="PROTEIN_KINASE_ATP"/>
    <property type="match status" value="1"/>
</dbReference>
<dbReference type="PROSITE" id="PS50011">
    <property type="entry name" value="PROTEIN_KINASE_DOM"/>
    <property type="match status" value="1"/>
</dbReference>
<dbReference type="Gene3D" id="1.10.510.10">
    <property type="entry name" value="Transferase(Phosphotransferase) domain 1"/>
    <property type="match status" value="1"/>
</dbReference>
<keyword evidence="3" id="KW-0808">Transferase</keyword>
<evidence type="ECO:0000256" key="6">
    <source>
        <dbReference type="ARBA" id="ARBA00022840"/>
    </source>
</evidence>
<evidence type="ECO:0000256" key="4">
    <source>
        <dbReference type="ARBA" id="ARBA00022741"/>
    </source>
</evidence>
<evidence type="ECO:0000256" key="11">
    <source>
        <dbReference type="SAM" id="MobiDB-lite"/>
    </source>
</evidence>
<evidence type="ECO:0000259" key="12">
    <source>
        <dbReference type="PROSITE" id="PS50011"/>
    </source>
</evidence>
<dbReference type="PANTHER" id="PTHR24346:SF49">
    <property type="entry name" value="NIM1 SERINE_THREONINE PROTEIN KINASE"/>
    <property type="match status" value="1"/>
</dbReference>
<keyword evidence="4 9" id="KW-0547">Nucleotide-binding</keyword>
<feature type="region of interest" description="Disordered" evidence="11">
    <location>
        <begin position="421"/>
        <end position="445"/>
    </location>
</feature>
<evidence type="ECO:0000256" key="7">
    <source>
        <dbReference type="ARBA" id="ARBA00047899"/>
    </source>
</evidence>
<dbReference type="Pfam" id="PF00069">
    <property type="entry name" value="Pkinase"/>
    <property type="match status" value="1"/>
</dbReference>
<feature type="compositionally biased region" description="Polar residues" evidence="11">
    <location>
        <begin position="436"/>
        <end position="445"/>
    </location>
</feature>
<comment type="catalytic activity">
    <reaction evidence="7">
        <text>L-threonyl-[protein] + ATP = O-phospho-L-threonyl-[protein] + ADP + H(+)</text>
        <dbReference type="Rhea" id="RHEA:46608"/>
        <dbReference type="Rhea" id="RHEA-COMP:11060"/>
        <dbReference type="Rhea" id="RHEA-COMP:11605"/>
        <dbReference type="ChEBI" id="CHEBI:15378"/>
        <dbReference type="ChEBI" id="CHEBI:30013"/>
        <dbReference type="ChEBI" id="CHEBI:30616"/>
        <dbReference type="ChEBI" id="CHEBI:61977"/>
        <dbReference type="ChEBI" id="CHEBI:456216"/>
        <dbReference type="EC" id="2.7.11.1"/>
    </reaction>
</comment>
<comment type="caution">
    <text evidence="13">The sequence shown here is derived from an EMBL/GenBank/DDBJ whole genome shotgun (WGS) entry which is preliminary data.</text>
</comment>
<dbReference type="PANTHER" id="PTHR24346">
    <property type="entry name" value="MAP/MICROTUBULE AFFINITY-REGULATING KINASE"/>
    <property type="match status" value="1"/>
</dbReference>
<dbReference type="InterPro" id="IPR008271">
    <property type="entry name" value="Ser/Thr_kinase_AS"/>
</dbReference>
<dbReference type="SMART" id="SM00220">
    <property type="entry name" value="S_TKc"/>
    <property type="match status" value="1"/>
</dbReference>
<evidence type="ECO:0000256" key="3">
    <source>
        <dbReference type="ARBA" id="ARBA00022679"/>
    </source>
</evidence>
<proteinExistence type="inferred from homology"/>
<protein>
    <recommendedName>
        <fullName evidence="1">non-specific serine/threonine protein kinase</fullName>
        <ecNumber evidence="1">2.7.11.1</ecNumber>
    </recommendedName>
</protein>
<dbReference type="SUPFAM" id="SSF56112">
    <property type="entry name" value="Protein kinase-like (PK-like)"/>
    <property type="match status" value="1"/>
</dbReference>
<dbReference type="EMBL" id="JBJKFK010000643">
    <property type="protein sequence ID" value="KAL3315900.1"/>
    <property type="molecule type" value="Genomic_DNA"/>
</dbReference>
<dbReference type="AlphaFoldDB" id="A0ABD2Q8L1"/>
<feature type="binding site" evidence="9">
    <location>
        <position position="86"/>
    </location>
    <ligand>
        <name>ATP</name>
        <dbReference type="ChEBI" id="CHEBI:30616"/>
    </ligand>
</feature>
<evidence type="ECO:0000256" key="8">
    <source>
        <dbReference type="ARBA" id="ARBA00048679"/>
    </source>
</evidence>
<name>A0ABD2Q8L1_9PLAT</name>
<dbReference type="InterPro" id="IPR000719">
    <property type="entry name" value="Prot_kinase_dom"/>
</dbReference>
<evidence type="ECO:0000256" key="2">
    <source>
        <dbReference type="ARBA" id="ARBA00022527"/>
    </source>
</evidence>
<dbReference type="Proteomes" id="UP001626550">
    <property type="component" value="Unassembled WGS sequence"/>
</dbReference>
<reference evidence="13 14" key="1">
    <citation type="submission" date="2024-11" db="EMBL/GenBank/DDBJ databases">
        <title>Adaptive evolution of stress response genes in parasites aligns with host niche diversity.</title>
        <authorList>
            <person name="Hahn C."/>
            <person name="Resl P."/>
        </authorList>
    </citation>
    <scope>NUCLEOTIDE SEQUENCE [LARGE SCALE GENOMIC DNA]</scope>
    <source>
        <strain evidence="13">EGGRZ-B1_66</strain>
        <tissue evidence="13">Body</tissue>
    </source>
</reference>
<keyword evidence="14" id="KW-1185">Reference proteome</keyword>
<keyword evidence="2 10" id="KW-0723">Serine/threonine-protein kinase</keyword>
<organism evidence="13 14">
    <name type="scientific">Cichlidogyrus casuarinus</name>
    <dbReference type="NCBI Taxonomy" id="1844966"/>
    <lineage>
        <taxon>Eukaryota</taxon>
        <taxon>Metazoa</taxon>
        <taxon>Spiralia</taxon>
        <taxon>Lophotrochozoa</taxon>
        <taxon>Platyhelminthes</taxon>
        <taxon>Monogenea</taxon>
        <taxon>Monopisthocotylea</taxon>
        <taxon>Dactylogyridea</taxon>
        <taxon>Ancyrocephalidae</taxon>
        <taxon>Cichlidogyrus</taxon>
    </lineage>
</organism>
<evidence type="ECO:0000256" key="10">
    <source>
        <dbReference type="RuleBase" id="RU000304"/>
    </source>
</evidence>
<keyword evidence="6 9" id="KW-0067">ATP-binding</keyword>
<dbReference type="EC" id="2.7.11.1" evidence="1"/>
<dbReference type="PROSITE" id="PS00108">
    <property type="entry name" value="PROTEIN_KINASE_ST"/>
    <property type="match status" value="1"/>
</dbReference>
<evidence type="ECO:0000256" key="1">
    <source>
        <dbReference type="ARBA" id="ARBA00012513"/>
    </source>
</evidence>
<gene>
    <name evidence="13" type="primary">NIM1_1</name>
    <name evidence="13" type="ORF">Ciccas_005464</name>
</gene>
<dbReference type="InterPro" id="IPR011009">
    <property type="entry name" value="Kinase-like_dom_sf"/>
</dbReference>
<evidence type="ECO:0000256" key="5">
    <source>
        <dbReference type="ARBA" id="ARBA00022777"/>
    </source>
</evidence>
<feature type="domain" description="Protein kinase" evidence="12">
    <location>
        <begin position="57"/>
        <end position="310"/>
    </location>
</feature>
<dbReference type="FunFam" id="3.30.200.20:FF:000003">
    <property type="entry name" value="Non-specific serine/threonine protein kinase"/>
    <property type="match status" value="1"/>
</dbReference>
<accession>A0ABD2Q8L1</accession>
<evidence type="ECO:0000313" key="13">
    <source>
        <dbReference type="EMBL" id="KAL3315900.1"/>
    </source>
</evidence>
<evidence type="ECO:0000313" key="14">
    <source>
        <dbReference type="Proteomes" id="UP001626550"/>
    </source>
</evidence>
<dbReference type="GO" id="GO:0004674">
    <property type="term" value="F:protein serine/threonine kinase activity"/>
    <property type="evidence" value="ECO:0007669"/>
    <property type="project" value="UniProtKB-KW"/>
</dbReference>
<comment type="catalytic activity">
    <reaction evidence="8">
        <text>L-seryl-[protein] + ATP = O-phospho-L-seryl-[protein] + ADP + H(+)</text>
        <dbReference type="Rhea" id="RHEA:17989"/>
        <dbReference type="Rhea" id="RHEA-COMP:9863"/>
        <dbReference type="Rhea" id="RHEA-COMP:11604"/>
        <dbReference type="ChEBI" id="CHEBI:15378"/>
        <dbReference type="ChEBI" id="CHEBI:29999"/>
        <dbReference type="ChEBI" id="CHEBI:30616"/>
        <dbReference type="ChEBI" id="CHEBI:83421"/>
        <dbReference type="ChEBI" id="CHEBI:456216"/>
        <dbReference type="EC" id="2.7.11.1"/>
    </reaction>
</comment>
<keyword evidence="5 13" id="KW-0418">Kinase</keyword>
<dbReference type="InterPro" id="IPR017441">
    <property type="entry name" value="Protein_kinase_ATP_BS"/>
</dbReference>
<sequence>MYKSKSLSQDVECTVASELVPFDNDDENKKFEKLKKTFFSQHEFKKEIALGKRIGFYRYLNELGTGNFSKVKLGIHSLLHEKVAIKIMDKAKFNSKTLRLLSREITIMDQLPSHPHVIQLFEVYDTPSKLHFMMEFAQGGELYHLIASRGRMDEQSAKIIFRQINTAVTHLHSNLVIHRDLKAENVFFAGPLWIKLGDFGFSTTVSSLCQSLDTFCGSPPYAAPELYVHDSYFGPSIDMWAMGVLLYFMTTGILPFRAENVTKLKQLILACKYSLPSYLSGPLKRLIESLLTLSIPQRANTELVEACDWFEDTQDSSSSQKAASQRKHFLSHDQICDLLLKWFSIQPQEIEDALLEGPVNNLAGVYRLLKVSGVKYLENAVPIPQKLEIKNSSQDDHSPRTNILKSETYLNSKPEAKVIGSSVSDMGRSKNKTKHNSPSATCNIL</sequence>